<keyword evidence="17" id="KW-1185">Reference proteome</keyword>
<comment type="pathway">
    <text evidence="3">Lipid metabolism.</text>
</comment>
<dbReference type="InterPro" id="IPR005841">
    <property type="entry name" value="Alpha-D-phosphohexomutase_SF"/>
</dbReference>
<dbReference type="GO" id="GO:0008973">
    <property type="term" value="F:phosphopentomutase activity"/>
    <property type="evidence" value="ECO:0007669"/>
    <property type="project" value="TreeGrafter"/>
</dbReference>
<dbReference type="InterPro" id="IPR016055">
    <property type="entry name" value="A-D-PHexomutase_a/b/a-I/II/III"/>
</dbReference>
<sequence>MDTRELFNFWLTDDYFDTDTKNELSQIKDNEKEIVERFYKELEFGTGGLRGIIGAGTNRMNIYTVRKAAQGVANYIKSLGKEAMDRGVVISFDSRNKSPEFALESAKVYTGNGIKTYLFNELRPVPVLSFAVRFFNTAVGIMVTASHNPKEYNGYKVYGEDGAQLSLEGSNIVLDEIGKIKDMSSIALMDKEEALNKGLLKIVGIEIENAFISEIKKQCINPDLVKEIGKTMKIVYTPLHGTGNKPVRRVLKENGFENVIVVKEQEIADPNFSTVKSPNPEDKEALTMAIELAAKEDSDLVIGTDPDCDRVGIAVRNKNGEYVVFTGNQTGCLLMEYMLSQKKANGNLPTNGFVAKTIVSSELSRKIASAYDIEVIEVLTGFKFIGEKIKELDEYGNKKYIFGFEESYGYLAGTHARDKDGVVASMLIAEMAAYFKSKGMTLYDALEELFKKYGYTIESITSFTLAGKEGLEK</sequence>
<dbReference type="Pfam" id="PF02879">
    <property type="entry name" value="PGM_PMM_II"/>
    <property type="match status" value="1"/>
</dbReference>
<evidence type="ECO:0000259" key="15">
    <source>
        <dbReference type="Pfam" id="PF02880"/>
    </source>
</evidence>
<feature type="domain" description="Alpha-D-phosphohexomutase alpha/beta/alpha" evidence="15">
    <location>
        <begin position="327"/>
        <end position="453"/>
    </location>
</feature>
<dbReference type="InterPro" id="IPR005845">
    <property type="entry name" value="A-D-PHexomutase_a/b/a-II"/>
</dbReference>
<dbReference type="PRINTS" id="PR00509">
    <property type="entry name" value="PGMPMM"/>
</dbReference>
<organism evidence="16 17">
    <name type="scientific">Pseudobacteroides cellulosolvens ATCC 35603 = DSM 2933</name>
    <dbReference type="NCBI Taxonomy" id="398512"/>
    <lineage>
        <taxon>Bacteria</taxon>
        <taxon>Bacillati</taxon>
        <taxon>Bacillota</taxon>
        <taxon>Clostridia</taxon>
        <taxon>Eubacteriales</taxon>
        <taxon>Oscillospiraceae</taxon>
        <taxon>Pseudobacteroides</taxon>
    </lineage>
</organism>
<dbReference type="InterPro" id="IPR005844">
    <property type="entry name" value="A-D-PHexomutase_a/b/a-I"/>
</dbReference>
<evidence type="ECO:0000313" key="17">
    <source>
        <dbReference type="Proteomes" id="UP000036923"/>
    </source>
</evidence>
<proteinExistence type="inferred from homology"/>
<evidence type="ECO:0000256" key="7">
    <source>
        <dbReference type="ARBA" id="ARBA00022842"/>
    </source>
</evidence>
<keyword evidence="7 12" id="KW-0460">Magnesium</keyword>
<evidence type="ECO:0000256" key="4">
    <source>
        <dbReference type="ARBA" id="ARBA00010231"/>
    </source>
</evidence>
<dbReference type="Proteomes" id="UP000036923">
    <property type="component" value="Unassembled WGS sequence"/>
</dbReference>
<dbReference type="eggNOG" id="COG1109">
    <property type="taxonomic scope" value="Bacteria"/>
</dbReference>
<dbReference type="STRING" id="398512.Bccel_0547"/>
<evidence type="ECO:0000256" key="9">
    <source>
        <dbReference type="ARBA" id="ARBA00039995"/>
    </source>
</evidence>
<name>A0A0L6JIL0_9FIRM</name>
<comment type="similarity">
    <text evidence="4 12">Belongs to the phosphohexose mutase family.</text>
</comment>
<evidence type="ECO:0000256" key="2">
    <source>
        <dbReference type="ARBA" id="ARBA00005164"/>
    </source>
</evidence>
<evidence type="ECO:0000256" key="3">
    <source>
        <dbReference type="ARBA" id="ARBA00005189"/>
    </source>
</evidence>
<evidence type="ECO:0000256" key="5">
    <source>
        <dbReference type="ARBA" id="ARBA00022553"/>
    </source>
</evidence>
<dbReference type="CDD" id="cd05799">
    <property type="entry name" value="PGM2"/>
    <property type="match status" value="1"/>
</dbReference>
<evidence type="ECO:0000256" key="1">
    <source>
        <dbReference type="ARBA" id="ARBA00001946"/>
    </source>
</evidence>
<evidence type="ECO:0000259" key="13">
    <source>
        <dbReference type="Pfam" id="PF02878"/>
    </source>
</evidence>
<dbReference type="Pfam" id="PF02880">
    <property type="entry name" value="PGM_PMM_III"/>
    <property type="match status" value="1"/>
</dbReference>
<dbReference type="SUPFAM" id="SSF53738">
    <property type="entry name" value="Phosphoglucomutase, first 3 domains"/>
    <property type="match status" value="3"/>
</dbReference>
<accession>A0A0L6JIL0</accession>
<evidence type="ECO:0000259" key="14">
    <source>
        <dbReference type="Pfam" id="PF02879"/>
    </source>
</evidence>
<reference evidence="17" key="1">
    <citation type="submission" date="2015-07" db="EMBL/GenBank/DDBJ databases">
        <title>Near-Complete Genome Sequence of the Cellulolytic Bacterium Bacteroides (Pseudobacteroides) cellulosolvens ATCC 35603.</title>
        <authorList>
            <person name="Dassa B."/>
            <person name="Utturkar S.M."/>
            <person name="Klingeman D.M."/>
            <person name="Hurt R.A."/>
            <person name="Keller M."/>
            <person name="Xu J."/>
            <person name="Reddy Y.H.K."/>
            <person name="Borovok I."/>
            <person name="Grinberg I.R."/>
            <person name="Lamed R."/>
            <person name="Zhivin O."/>
            <person name="Bayer E.A."/>
            <person name="Brown S.D."/>
        </authorList>
    </citation>
    <scope>NUCLEOTIDE SEQUENCE [LARGE SCALE GENOMIC DNA]</scope>
    <source>
        <strain evidence="17">DSM 2933</strain>
    </source>
</reference>
<dbReference type="AlphaFoldDB" id="A0A0L6JIL0"/>
<dbReference type="PANTHER" id="PTHR45745">
    <property type="entry name" value="PHOSPHOMANNOMUTASE 45A"/>
    <property type="match status" value="1"/>
</dbReference>
<keyword evidence="5" id="KW-0597">Phosphoprotein</keyword>
<evidence type="ECO:0000256" key="8">
    <source>
        <dbReference type="ARBA" id="ARBA00023235"/>
    </source>
</evidence>
<keyword evidence="6 12" id="KW-0479">Metal-binding</keyword>
<evidence type="ECO:0000256" key="11">
    <source>
        <dbReference type="ARBA" id="ARBA00041467"/>
    </source>
</evidence>
<dbReference type="PANTHER" id="PTHR45745:SF1">
    <property type="entry name" value="PHOSPHOGLUCOMUTASE 2B-RELATED"/>
    <property type="match status" value="1"/>
</dbReference>
<dbReference type="GO" id="GO:0000287">
    <property type="term" value="F:magnesium ion binding"/>
    <property type="evidence" value="ECO:0007669"/>
    <property type="project" value="InterPro"/>
</dbReference>
<dbReference type="Pfam" id="PF02878">
    <property type="entry name" value="PGM_PMM_I"/>
    <property type="match status" value="1"/>
</dbReference>
<feature type="domain" description="Alpha-D-phosphohexomutase alpha/beta/alpha" evidence="14">
    <location>
        <begin position="212"/>
        <end position="317"/>
    </location>
</feature>
<evidence type="ECO:0000313" key="16">
    <source>
        <dbReference type="EMBL" id="KNY25287.1"/>
    </source>
</evidence>
<dbReference type="GO" id="GO:0005975">
    <property type="term" value="P:carbohydrate metabolic process"/>
    <property type="evidence" value="ECO:0007669"/>
    <property type="project" value="InterPro"/>
</dbReference>
<keyword evidence="8" id="KW-0413">Isomerase</keyword>
<dbReference type="InterPro" id="IPR005846">
    <property type="entry name" value="A-D-PHexomutase_a/b/a-III"/>
</dbReference>
<gene>
    <name evidence="16" type="ORF">Bccel_0547</name>
</gene>
<dbReference type="InterPro" id="IPR016066">
    <property type="entry name" value="A-D-PHexomutase_CS"/>
</dbReference>
<dbReference type="PATRIC" id="fig|398512.5.peg.566"/>
<dbReference type="Gene3D" id="3.40.120.10">
    <property type="entry name" value="Alpha-D-Glucose-1,6-Bisphosphate, subunit A, domain 3"/>
    <property type="match status" value="3"/>
</dbReference>
<evidence type="ECO:0000256" key="6">
    <source>
        <dbReference type="ARBA" id="ARBA00022723"/>
    </source>
</evidence>
<comment type="pathway">
    <text evidence="2">Glycolipid metabolism; diglucosyl-diacylglycerol biosynthesis.</text>
</comment>
<evidence type="ECO:0000256" key="10">
    <source>
        <dbReference type="ARBA" id="ARBA00041398"/>
    </source>
</evidence>
<protein>
    <recommendedName>
        <fullName evidence="9">Phosphoglucomutase</fullName>
    </recommendedName>
    <alternativeName>
        <fullName evidence="11">Alpha-phosphoglucomutase</fullName>
    </alternativeName>
    <alternativeName>
        <fullName evidence="10">Glucose phosphomutase</fullName>
    </alternativeName>
</protein>
<dbReference type="EMBL" id="LGTC01000001">
    <property type="protein sequence ID" value="KNY25287.1"/>
    <property type="molecule type" value="Genomic_DNA"/>
</dbReference>
<evidence type="ECO:0000256" key="12">
    <source>
        <dbReference type="RuleBase" id="RU004326"/>
    </source>
</evidence>
<comment type="caution">
    <text evidence="16">The sequence shown here is derived from an EMBL/GenBank/DDBJ whole genome shotgun (WGS) entry which is preliminary data.</text>
</comment>
<comment type="cofactor">
    <cofactor evidence="1">
        <name>Mg(2+)</name>
        <dbReference type="ChEBI" id="CHEBI:18420"/>
    </cofactor>
</comment>
<feature type="domain" description="Alpha-D-phosphohexomutase alpha/beta/alpha" evidence="13">
    <location>
        <begin position="43"/>
        <end position="180"/>
    </location>
</feature>
<dbReference type="PROSITE" id="PS00710">
    <property type="entry name" value="PGM_PMM"/>
    <property type="match status" value="1"/>
</dbReference>
<dbReference type="GO" id="GO:0006166">
    <property type="term" value="P:purine ribonucleoside salvage"/>
    <property type="evidence" value="ECO:0007669"/>
    <property type="project" value="TreeGrafter"/>
</dbReference>